<evidence type="ECO:0000256" key="3">
    <source>
        <dbReference type="ARBA" id="ARBA00022898"/>
    </source>
</evidence>
<dbReference type="PANTHER" id="PTHR43780:SF2">
    <property type="entry name" value="1-AMINOCYCLOPROPANE-1-CARBOXYLATE DEAMINASE-RELATED"/>
    <property type="match status" value="1"/>
</dbReference>
<evidence type="ECO:0000313" key="6">
    <source>
        <dbReference type="Proteomes" id="UP001489333"/>
    </source>
</evidence>
<dbReference type="Pfam" id="PF00291">
    <property type="entry name" value="PALP"/>
    <property type="match status" value="1"/>
</dbReference>
<reference evidence="5 6" key="1">
    <citation type="submission" date="2024-04" db="EMBL/GenBank/DDBJ databases">
        <title>Novel Shewanella species isolated from Baltic Sea sediments.</title>
        <authorList>
            <person name="Martin-Rodriguez A.J."/>
            <person name="Fernandez-Juarez V."/>
            <person name="Valeriano V.D."/>
            <person name="Mihindukulasooriya I."/>
            <person name="Ceresnova L."/>
            <person name="Joffre E."/>
            <person name="Jensie-Markopoulos S."/>
            <person name="Moore E.R.B."/>
            <person name="Sjoling A."/>
        </authorList>
    </citation>
    <scope>NUCLEOTIDE SEQUENCE [LARGE SCALE GENOMIC DNA]</scope>
    <source>
        <strain evidence="5 6">VAX-SP0-0CM-1</strain>
    </source>
</reference>
<proteinExistence type="inferred from homology"/>
<comment type="caution">
    <text evidence="5">The sequence shown here is derived from an EMBL/GenBank/DDBJ whole genome shotgun (WGS) entry which is preliminary data.</text>
</comment>
<gene>
    <name evidence="5" type="ORF">AAGS29_08370</name>
</gene>
<dbReference type="InterPro" id="IPR027278">
    <property type="entry name" value="ACCD_DCysDesulf"/>
</dbReference>
<dbReference type="InterPro" id="IPR001926">
    <property type="entry name" value="TrpB-like_PALP"/>
</dbReference>
<comment type="similarity">
    <text evidence="2">Belongs to the ACC deaminase/D-cysteine desulfhydrase family.</text>
</comment>
<dbReference type="Proteomes" id="UP001489333">
    <property type="component" value="Unassembled WGS sequence"/>
</dbReference>
<evidence type="ECO:0000313" key="5">
    <source>
        <dbReference type="EMBL" id="MEM6248612.1"/>
    </source>
</evidence>
<accession>A0ABU9UQU2</accession>
<dbReference type="PIRSF" id="PIRSF006278">
    <property type="entry name" value="ACCD_DCysDesulf"/>
    <property type="match status" value="1"/>
</dbReference>
<evidence type="ECO:0000256" key="2">
    <source>
        <dbReference type="ARBA" id="ARBA00008639"/>
    </source>
</evidence>
<evidence type="ECO:0000259" key="4">
    <source>
        <dbReference type="Pfam" id="PF00291"/>
    </source>
</evidence>
<sequence length="349" mass="38677">MFANSPVDIFAFAGREIFLKRDDLLHPAFSGNKARKFGYFLDHEFAGINKVIGHGSPLANSLYSLSTLAKMKGWQCDFYVDHIASQIVKHPTGNYAAALANGANIIDLSELMAQKLAFTQSQGEPQVLSGHNVSCEPALQTGSARLSCQEYIETQVLANEPTALFIPEGGRCSYAEYGVNVLAQEIVQFAQANDLVDLTVFLPSGTGTTALFLNQYFIRQQTAIRVVTCAVVGGDDYLRLQFSMLNPNTLEHPQIVNVGKKYHFGKLYPEFYAMWQRVCASGIQFELLYDPLGFIVLEDYLQRSEPGHVMYLHQGGLLGNETMLPRYQRKFGQSSYAHGAGYLLSDAKT</sequence>
<organism evidence="5 6">
    <name type="scientific">Shewanella vaxholmensis</name>
    <dbReference type="NCBI Taxonomy" id="3063535"/>
    <lineage>
        <taxon>Bacteria</taxon>
        <taxon>Pseudomonadati</taxon>
        <taxon>Pseudomonadota</taxon>
        <taxon>Gammaproteobacteria</taxon>
        <taxon>Alteromonadales</taxon>
        <taxon>Shewanellaceae</taxon>
        <taxon>Shewanella</taxon>
    </lineage>
</organism>
<dbReference type="Gene3D" id="3.40.50.1100">
    <property type="match status" value="2"/>
</dbReference>
<dbReference type="InterPro" id="IPR036052">
    <property type="entry name" value="TrpB-like_PALP_sf"/>
</dbReference>
<dbReference type="PANTHER" id="PTHR43780">
    <property type="entry name" value="1-AMINOCYCLOPROPANE-1-CARBOXYLATE DEAMINASE-RELATED"/>
    <property type="match status" value="1"/>
</dbReference>
<keyword evidence="6" id="KW-1185">Reference proteome</keyword>
<keyword evidence="3" id="KW-0663">Pyridoxal phosphate</keyword>
<dbReference type="RefSeq" id="WP_311906096.1">
    <property type="nucleotide sequence ID" value="NZ_JAUOEV010000013.1"/>
</dbReference>
<feature type="domain" description="Tryptophan synthase beta chain-like PALP" evidence="4">
    <location>
        <begin position="13"/>
        <end position="236"/>
    </location>
</feature>
<protein>
    <submittedName>
        <fullName evidence="5">Pyridoxal-phosphate dependent enzyme</fullName>
    </submittedName>
</protein>
<dbReference type="SUPFAM" id="SSF53686">
    <property type="entry name" value="Tryptophan synthase beta subunit-like PLP-dependent enzymes"/>
    <property type="match status" value="1"/>
</dbReference>
<dbReference type="EMBL" id="JBCHKU010000009">
    <property type="protein sequence ID" value="MEM6248612.1"/>
    <property type="molecule type" value="Genomic_DNA"/>
</dbReference>
<comment type="cofactor">
    <cofactor evidence="1">
        <name>pyridoxal 5'-phosphate</name>
        <dbReference type="ChEBI" id="CHEBI:597326"/>
    </cofactor>
</comment>
<name>A0ABU9UQU2_9GAMM</name>
<evidence type="ECO:0000256" key="1">
    <source>
        <dbReference type="ARBA" id="ARBA00001933"/>
    </source>
</evidence>